<feature type="domain" description="Carrier" evidence="6">
    <location>
        <begin position="262"/>
        <end position="335"/>
    </location>
</feature>
<dbReference type="GeneID" id="37179297"/>
<comment type="similarity">
    <text evidence="4">Belongs to the NRP synthetase family.</text>
</comment>
<dbReference type="Pfam" id="PF00550">
    <property type="entry name" value="PP-binding"/>
    <property type="match status" value="1"/>
</dbReference>
<keyword evidence="2" id="KW-0597">Phosphoprotein</keyword>
<evidence type="ECO:0000313" key="7">
    <source>
        <dbReference type="EMBL" id="RAH86825.1"/>
    </source>
</evidence>
<dbReference type="InterPro" id="IPR006162">
    <property type="entry name" value="Ppantetheine_attach_site"/>
</dbReference>
<dbReference type="InterPro" id="IPR045851">
    <property type="entry name" value="AMP-bd_C_sf"/>
</dbReference>
<dbReference type="RefSeq" id="XP_025532719.1">
    <property type="nucleotide sequence ID" value="XM_025675605.1"/>
</dbReference>
<proteinExistence type="inferred from homology"/>
<dbReference type="Pfam" id="PF07993">
    <property type="entry name" value="NAD_binding_4"/>
    <property type="match status" value="2"/>
</dbReference>
<dbReference type="Gene3D" id="3.30.559.10">
    <property type="entry name" value="Chloramphenicol acetyltransferase-like domain"/>
    <property type="match status" value="1"/>
</dbReference>
<dbReference type="Gene3D" id="3.40.50.980">
    <property type="match status" value="2"/>
</dbReference>
<dbReference type="SUPFAM" id="SSF51735">
    <property type="entry name" value="NAD(P)-binding Rossmann-fold domains"/>
    <property type="match status" value="1"/>
</dbReference>
<dbReference type="PANTHER" id="PTHR45527:SF12">
    <property type="entry name" value="NONRIBOSOMAL PEPTIDE SYNTHETASE IVOA"/>
    <property type="match status" value="1"/>
</dbReference>
<dbReference type="InterPro" id="IPR013120">
    <property type="entry name" value="FAR_NAD-bd"/>
</dbReference>
<dbReference type="CDD" id="cd02440">
    <property type="entry name" value="AdoMet_MTases"/>
    <property type="match status" value="1"/>
</dbReference>
<dbReference type="CDD" id="cd05918">
    <property type="entry name" value="A_NRPS_SidN3_like"/>
    <property type="match status" value="1"/>
</dbReference>
<sequence>MGSTERESTCYNSAYLAEYYDIWTGKRNDTAYNADSLIRMITSSKRPSSPLLVLDVGTGTGRLIQAMARHAAATPGVSLANVEFIGLDIEPHMLARAGAINATLAVETGCARITWLQGSALEMSALPIFHPQDPATRRTVDLLTIGFGSISHFCLPGQPEQFLGEVARLLTPGTGLAQISVVNKLLVDPERGLDKEITDPLPPSEHASVEFPGVVYRETVTENGVEGNVWRVVRHIEVWQGRETLLERNLDTAVFRTLATAAPDHELVKALWCRILDLEPDDVEADSNFFALGGDSIDALKVARLAQQAGIALTVHLMIRHPRLSEMLLAAAEQRKQQQEQQQPEDPEDPASSPGGRFLQIPPSRQDEVLLQAVQQCQVAESAVARLVPCTPMQTGLVVLTAQQPDLYWAEQTFELPREWPVAQVEAAWAMVVEANEALRSRIIQLPDGTCYLAVLHPQMVATKPETTTSLSRGSPFGQPLFHCWVEPGRLRWHVHHAVYDAWSQRLILDAVVEAYRDPTSPRIAHPPFSAFASHLAQMDLGPSTDFWRQYLHGFEGQPFPRALSLNESRVQAHVSASSVWGPHQQHLGFTAATAIQTAWGIVLRRYSETSDVVFGVVSTGRTATEIAGADIARIIGPTIATFPVRLRVDEGLTTVAACLTSTQAQHGDCLPHEHVGLAHIASLGESGPAQATRFQSLLVVQPDDDEPNDSSRRPIREVWGERRDDYMDYPLSLECFLSPGAIRHTLTYTESCMTRWEAEQLLARFIHVLDWIVQPANQHSLVSQLDLWTPSDAFTMQQWHATPIPLVTECLQTIIERRAAAGEWTERSAVVAWDGELTYRQLLAVSCHLAQQLQAAGVGPEVVIPIAHEKSVWSVVSILAVLQAGGAFVLLDSGLPVARMQTMISAVNGPLVICSQQLQCKVTDLVDRVLCLDPERRADLLQRSATTTTTTTTPLPSTPLSSVTAANAAYAVFTSGTTGIPKAVVAEHRQVATAFEAQARRGMFQAGRRMLQVATYSFDPSIADMLGPLLVGGVVCVPREDEVLPELAAVIRRFQVDVIDITPSVANLLDPAEVPTLKELRLGGEAVTAVQLARWTSSSSSCRSSDSRSSPPLQFHNSYGPSECCVTAALTPPLHDAAHPLNFGFPVGCRMVIVHPDDPRRLVALGLVGELAIQGPIVTRGYLNNLDAQAKAFWESAPWEDQCASGPDSPPWASRVYLTGDLARFAADGSVIFVGRKDHQVKLHGQRIELGEIEATARKQDGVEAAVAMVMKTNGCSELVLVAQCSPGRPLRGGRGDLGLALQLQDQPDLHNSLQRHLAALLPAYMVPAICLLVNQIPLSLTGKTDRKGLQQWVEGQQDLSRWRTSKPTVSIPATDPVARKLSQLLAQSLPALASGWDPNDPPDVAPVAAGLDSIRMVSFVRGVNQAFGVRLPLSRIPRTMVLTELAHEVRQLQRGAGDETPERHAAQNQGEEFDLMLADLQRGTSDAMALASPPSRAPSSTPAKHHVFLTGATGYVGTAILHRLLTDPRVQTVYLLVRGAADDPAAGLARVQAAATTAGWWDETLHAPKVRVWPGDLARTHLGLSESAWSQLAGRSRGAEEDDGAAAAEAAAPPPITAIIHNGALVHWHRSYSELRAANVHATAQLVACVATNPHIRRLEYISGGAQWDPADTRVVFDSATLRHKLRETNGYGQSKLIAEQIVAAAAAPPRPRRSERGLGILNPALIIGGPRSHHHAANLDDLLWRLVSACTLIGEYYPEPEPEGAWIYVSTADAVADAAVAGLFGSSTADTTATVHKEELQTRRMMLSGLRVDTFWDAVNAGLDEEDIGDGKLEQKKSQALKRSATYAAWLARLSESMAAVGEAHPCWPVLHVIETMGTELLSSRMPPPSAWGPGETWEEVEREMARAVTLNVRYLRGIGYLDRAGAAGTEITGGFRRRG</sequence>
<dbReference type="GO" id="GO:0016874">
    <property type="term" value="F:ligase activity"/>
    <property type="evidence" value="ECO:0007669"/>
    <property type="project" value="UniProtKB-KW"/>
</dbReference>
<dbReference type="EMBL" id="KZ824771">
    <property type="protein sequence ID" value="RAH86825.1"/>
    <property type="molecule type" value="Genomic_DNA"/>
</dbReference>
<dbReference type="CDD" id="cd19545">
    <property type="entry name" value="FUM14_C_NRPS-like"/>
    <property type="match status" value="1"/>
</dbReference>
<evidence type="ECO:0000313" key="8">
    <source>
        <dbReference type="Proteomes" id="UP000249497"/>
    </source>
</evidence>
<keyword evidence="3" id="KW-0436">Ligase</keyword>
<dbReference type="InterPro" id="IPR041698">
    <property type="entry name" value="Methyltransf_25"/>
</dbReference>
<evidence type="ECO:0000256" key="3">
    <source>
        <dbReference type="ARBA" id="ARBA00022598"/>
    </source>
</evidence>
<dbReference type="SUPFAM" id="SSF53335">
    <property type="entry name" value="S-adenosyl-L-methionine-dependent methyltransferases"/>
    <property type="match status" value="1"/>
</dbReference>
<reference evidence="7 8" key="1">
    <citation type="submission" date="2018-02" db="EMBL/GenBank/DDBJ databases">
        <title>The genomes of Aspergillus section Nigri reveals drivers in fungal speciation.</title>
        <authorList>
            <consortium name="DOE Joint Genome Institute"/>
            <person name="Vesth T.C."/>
            <person name="Nybo J."/>
            <person name="Theobald S."/>
            <person name="Brandl J."/>
            <person name="Frisvad J.C."/>
            <person name="Nielsen K.F."/>
            <person name="Lyhne E.K."/>
            <person name="Kogle M.E."/>
            <person name="Kuo A."/>
            <person name="Riley R."/>
            <person name="Clum A."/>
            <person name="Nolan M."/>
            <person name="Lipzen A."/>
            <person name="Salamov A."/>
            <person name="Henrissat B."/>
            <person name="Wiebenga A."/>
            <person name="De vries R.P."/>
            <person name="Grigoriev I.V."/>
            <person name="Mortensen U.H."/>
            <person name="Andersen M.R."/>
            <person name="Baker S.E."/>
        </authorList>
    </citation>
    <scope>NUCLEOTIDE SEQUENCE [LARGE SCALE GENOMIC DNA]</scope>
    <source>
        <strain evidence="7 8">CBS 114.51</strain>
    </source>
</reference>
<dbReference type="InterPro" id="IPR009081">
    <property type="entry name" value="PP-bd_ACP"/>
</dbReference>
<dbReference type="InterPro" id="IPR023213">
    <property type="entry name" value="CAT-like_dom_sf"/>
</dbReference>
<dbReference type="NCBIfam" id="TIGR01733">
    <property type="entry name" value="AA-adenyl-dom"/>
    <property type="match status" value="1"/>
</dbReference>
<dbReference type="InterPro" id="IPR000873">
    <property type="entry name" value="AMP-dep_synth/lig_dom"/>
</dbReference>
<gene>
    <name evidence="7" type="ORF">BO86DRAFT_428618</name>
</gene>
<dbReference type="Pfam" id="PF13649">
    <property type="entry name" value="Methyltransf_25"/>
    <property type="match status" value="1"/>
</dbReference>
<protein>
    <recommendedName>
        <fullName evidence="6">Carrier domain-containing protein</fullName>
    </recommendedName>
</protein>
<dbReference type="SUPFAM" id="SSF47336">
    <property type="entry name" value="ACP-like"/>
    <property type="match status" value="2"/>
</dbReference>
<accession>A0A8T8XF86</accession>
<dbReference type="SUPFAM" id="SSF56801">
    <property type="entry name" value="Acetyl-CoA synthetase-like"/>
    <property type="match status" value="1"/>
</dbReference>
<name>A0A8T8XF86_ASPJA</name>
<evidence type="ECO:0000256" key="4">
    <source>
        <dbReference type="ARBA" id="ARBA00029454"/>
    </source>
</evidence>
<dbReference type="SMART" id="SM00823">
    <property type="entry name" value="PKS_PP"/>
    <property type="match status" value="2"/>
</dbReference>
<dbReference type="OrthoDB" id="416786at2759"/>
<evidence type="ECO:0000256" key="5">
    <source>
        <dbReference type="SAM" id="MobiDB-lite"/>
    </source>
</evidence>
<feature type="region of interest" description="Disordered" evidence="5">
    <location>
        <begin position="332"/>
        <end position="359"/>
    </location>
</feature>
<dbReference type="PROSITE" id="PS00012">
    <property type="entry name" value="PHOSPHOPANTETHEINE"/>
    <property type="match status" value="1"/>
</dbReference>
<dbReference type="Proteomes" id="UP000249497">
    <property type="component" value="Unassembled WGS sequence"/>
</dbReference>
<organism evidence="7 8">
    <name type="scientific">Aspergillus japonicus CBS 114.51</name>
    <dbReference type="NCBI Taxonomy" id="1448312"/>
    <lineage>
        <taxon>Eukaryota</taxon>
        <taxon>Fungi</taxon>
        <taxon>Dikarya</taxon>
        <taxon>Ascomycota</taxon>
        <taxon>Pezizomycotina</taxon>
        <taxon>Eurotiomycetes</taxon>
        <taxon>Eurotiomycetidae</taxon>
        <taxon>Eurotiales</taxon>
        <taxon>Aspergillaceae</taxon>
        <taxon>Aspergillus</taxon>
        <taxon>Aspergillus subgen. Circumdati</taxon>
    </lineage>
</organism>
<dbReference type="InterPro" id="IPR029063">
    <property type="entry name" value="SAM-dependent_MTases_sf"/>
</dbReference>
<keyword evidence="1" id="KW-0596">Phosphopantetheine</keyword>
<dbReference type="PANTHER" id="PTHR45527">
    <property type="entry name" value="NONRIBOSOMAL PEPTIDE SYNTHETASE"/>
    <property type="match status" value="1"/>
</dbReference>
<dbReference type="GO" id="GO:0031177">
    <property type="term" value="F:phosphopantetheine binding"/>
    <property type="evidence" value="ECO:0007669"/>
    <property type="project" value="InterPro"/>
</dbReference>
<dbReference type="InterPro" id="IPR001242">
    <property type="entry name" value="Condensation_dom"/>
</dbReference>
<keyword evidence="8" id="KW-1185">Reference proteome</keyword>
<dbReference type="Gene3D" id="3.30.559.30">
    <property type="entry name" value="Nonribosomal peptide synthetase, condensation domain"/>
    <property type="match status" value="1"/>
</dbReference>
<dbReference type="PROSITE" id="PS50075">
    <property type="entry name" value="CARRIER"/>
    <property type="match status" value="1"/>
</dbReference>
<dbReference type="Gene3D" id="1.10.1200.10">
    <property type="entry name" value="ACP-like"/>
    <property type="match status" value="2"/>
</dbReference>
<dbReference type="InterPro" id="IPR036291">
    <property type="entry name" value="NAD(P)-bd_dom_sf"/>
</dbReference>
<dbReference type="InterPro" id="IPR010071">
    <property type="entry name" value="AA_adenyl_dom"/>
</dbReference>
<dbReference type="InterPro" id="IPR020806">
    <property type="entry name" value="PKS_PP-bd"/>
</dbReference>
<dbReference type="Gene3D" id="2.30.38.10">
    <property type="entry name" value="Luciferase, Domain 3"/>
    <property type="match status" value="1"/>
</dbReference>
<dbReference type="GO" id="GO:0005737">
    <property type="term" value="C:cytoplasm"/>
    <property type="evidence" value="ECO:0007669"/>
    <property type="project" value="TreeGrafter"/>
</dbReference>
<dbReference type="Gene3D" id="3.40.50.720">
    <property type="entry name" value="NAD(P)-binding Rossmann-like Domain"/>
    <property type="match status" value="1"/>
</dbReference>
<dbReference type="Gene3D" id="3.30.300.30">
    <property type="match status" value="1"/>
</dbReference>
<dbReference type="Pfam" id="PF00668">
    <property type="entry name" value="Condensation"/>
    <property type="match status" value="1"/>
</dbReference>
<dbReference type="InterPro" id="IPR036736">
    <property type="entry name" value="ACP-like_sf"/>
</dbReference>
<dbReference type="GO" id="GO:0044550">
    <property type="term" value="P:secondary metabolite biosynthetic process"/>
    <property type="evidence" value="ECO:0007669"/>
    <property type="project" value="TreeGrafter"/>
</dbReference>
<dbReference type="Pfam" id="PF00501">
    <property type="entry name" value="AMP-binding"/>
    <property type="match status" value="1"/>
</dbReference>
<evidence type="ECO:0000256" key="1">
    <source>
        <dbReference type="ARBA" id="ARBA00022450"/>
    </source>
</evidence>
<dbReference type="Gene3D" id="3.40.50.150">
    <property type="entry name" value="Vaccinia Virus protein VP39"/>
    <property type="match status" value="1"/>
</dbReference>
<evidence type="ECO:0000259" key="6">
    <source>
        <dbReference type="PROSITE" id="PS50075"/>
    </source>
</evidence>
<dbReference type="GO" id="GO:0043041">
    <property type="term" value="P:amino acid activation for nonribosomal peptide biosynthetic process"/>
    <property type="evidence" value="ECO:0007669"/>
    <property type="project" value="TreeGrafter"/>
</dbReference>
<dbReference type="SUPFAM" id="SSF52777">
    <property type="entry name" value="CoA-dependent acyltransferases"/>
    <property type="match status" value="2"/>
</dbReference>
<evidence type="ECO:0000256" key="2">
    <source>
        <dbReference type="ARBA" id="ARBA00022553"/>
    </source>
</evidence>